<evidence type="ECO:0000313" key="5">
    <source>
        <dbReference type="EMBL" id="PRQ27424.1"/>
    </source>
</evidence>
<evidence type="ECO:0000256" key="3">
    <source>
        <dbReference type="ARBA" id="ARBA00022679"/>
    </source>
</evidence>
<evidence type="ECO:0000256" key="1">
    <source>
        <dbReference type="ARBA" id="ARBA00009995"/>
    </source>
</evidence>
<dbReference type="AlphaFoldDB" id="A0A2P6PZR4"/>
<reference evidence="5 6" key="1">
    <citation type="journal article" date="2018" name="Nat. Genet.">
        <title>The Rosa genome provides new insights in the design of modern roses.</title>
        <authorList>
            <person name="Bendahmane M."/>
        </authorList>
    </citation>
    <scope>NUCLEOTIDE SEQUENCE [LARGE SCALE GENOMIC DNA]</scope>
    <source>
        <strain evidence="6">cv. Old Blush</strain>
    </source>
</reference>
<evidence type="ECO:0000313" key="6">
    <source>
        <dbReference type="Proteomes" id="UP000238479"/>
    </source>
</evidence>
<comment type="similarity">
    <text evidence="1 4">Belongs to the UDP-glycosyltransferase family.</text>
</comment>
<keyword evidence="3 4" id="KW-0808">Transferase</keyword>
<dbReference type="CDD" id="cd03784">
    <property type="entry name" value="GT1_Gtf-like"/>
    <property type="match status" value="1"/>
</dbReference>
<dbReference type="OMA" id="HYANEPQ"/>
<dbReference type="PANTHER" id="PTHR48047">
    <property type="entry name" value="GLYCOSYLTRANSFERASE"/>
    <property type="match status" value="1"/>
</dbReference>
<dbReference type="GO" id="GO:0033836">
    <property type="term" value="F:flavonol 7-O-beta-glucosyltransferase activity"/>
    <property type="evidence" value="ECO:0007669"/>
    <property type="project" value="UniProtKB-EC"/>
</dbReference>
<proteinExistence type="inferred from homology"/>
<dbReference type="Proteomes" id="UP000238479">
    <property type="component" value="Chromosome 6"/>
</dbReference>
<dbReference type="SUPFAM" id="SSF53756">
    <property type="entry name" value="UDP-Glycosyltransferase/glycogen phosphorylase"/>
    <property type="match status" value="1"/>
</dbReference>
<comment type="caution">
    <text evidence="5">The sequence shown here is derived from an EMBL/GenBank/DDBJ whole genome shotgun (WGS) entry which is preliminary data.</text>
</comment>
<dbReference type="InterPro" id="IPR002213">
    <property type="entry name" value="UDP_glucos_trans"/>
</dbReference>
<accession>A0A2P6PZR4</accession>
<dbReference type="FunFam" id="3.40.50.2000:FF:000060">
    <property type="entry name" value="Glycosyltransferase"/>
    <property type="match status" value="1"/>
</dbReference>
<keyword evidence="6" id="KW-1185">Reference proteome</keyword>
<dbReference type="Pfam" id="PF00201">
    <property type="entry name" value="UDPGT"/>
    <property type="match status" value="1"/>
</dbReference>
<dbReference type="PANTHER" id="PTHR48047:SF185">
    <property type="entry name" value="GLYCOSYLTRANSFERASE"/>
    <property type="match status" value="1"/>
</dbReference>
<dbReference type="InterPro" id="IPR035595">
    <property type="entry name" value="UDP_glycos_trans_CS"/>
</dbReference>
<sequence>MQWLNEQVIVGSVIYVSFGTQAGLLENQLNEVILGLEQAGVPFVLVVMRLNTWSPPNGLEEKLKGKSIVTKEWVDQHQILSHRAVGGFMSHCGWNSVIESISAGVPILAWPMFAEQCLNAKLVVEGLGAGLEIKKVPDQLGLGIEVLKQAICAGVRELMLGSEKGRNAKKRAQALGRLACHAV</sequence>
<dbReference type="Gene3D" id="3.40.50.2000">
    <property type="entry name" value="Glycogen Phosphorylase B"/>
    <property type="match status" value="1"/>
</dbReference>
<dbReference type="GO" id="GO:0035251">
    <property type="term" value="F:UDP-glucosyltransferase activity"/>
    <property type="evidence" value="ECO:0007669"/>
    <property type="project" value="TreeGrafter"/>
</dbReference>
<evidence type="ECO:0000256" key="4">
    <source>
        <dbReference type="RuleBase" id="RU003718"/>
    </source>
</evidence>
<evidence type="ECO:0000256" key="2">
    <source>
        <dbReference type="ARBA" id="ARBA00022676"/>
    </source>
</evidence>
<gene>
    <name evidence="5" type="ORF">RchiOBHm_Chr6g0305161</name>
</gene>
<name>A0A2P6PZR4_ROSCH</name>
<dbReference type="PROSITE" id="PS00375">
    <property type="entry name" value="UDPGT"/>
    <property type="match status" value="1"/>
</dbReference>
<dbReference type="EC" id="2.4.1.237" evidence="5"/>
<keyword evidence="2 4" id="KW-0328">Glycosyltransferase</keyword>
<dbReference type="EMBL" id="PDCK01000044">
    <property type="protein sequence ID" value="PRQ27424.1"/>
    <property type="molecule type" value="Genomic_DNA"/>
</dbReference>
<protein>
    <submittedName>
        <fullName evidence="5">Putative flavonol 7-O-beta-glucosyltransferase</fullName>
        <ecNumber evidence="5">2.4.1.237</ecNumber>
    </submittedName>
</protein>
<organism evidence="5 6">
    <name type="scientific">Rosa chinensis</name>
    <name type="common">China rose</name>
    <dbReference type="NCBI Taxonomy" id="74649"/>
    <lineage>
        <taxon>Eukaryota</taxon>
        <taxon>Viridiplantae</taxon>
        <taxon>Streptophyta</taxon>
        <taxon>Embryophyta</taxon>
        <taxon>Tracheophyta</taxon>
        <taxon>Spermatophyta</taxon>
        <taxon>Magnoliopsida</taxon>
        <taxon>eudicotyledons</taxon>
        <taxon>Gunneridae</taxon>
        <taxon>Pentapetalae</taxon>
        <taxon>rosids</taxon>
        <taxon>fabids</taxon>
        <taxon>Rosales</taxon>
        <taxon>Rosaceae</taxon>
        <taxon>Rosoideae</taxon>
        <taxon>Rosoideae incertae sedis</taxon>
        <taxon>Rosa</taxon>
    </lineage>
</organism>
<dbReference type="Gramene" id="PRQ27424">
    <property type="protein sequence ID" value="PRQ27424"/>
    <property type="gene ID" value="RchiOBHm_Chr6g0305161"/>
</dbReference>